<evidence type="ECO:0000313" key="3">
    <source>
        <dbReference type="Proteomes" id="UP000500938"/>
    </source>
</evidence>
<gene>
    <name evidence="2" type="ORF">HKW67_05035</name>
</gene>
<feature type="signal peptide" evidence="1">
    <location>
        <begin position="1"/>
        <end position="21"/>
    </location>
</feature>
<dbReference type="AlphaFoldDB" id="A0A6M4ILJ9"/>
<feature type="chain" id="PRO_5027058728" description="DUF5723 domain-containing protein" evidence="1">
    <location>
        <begin position="22"/>
        <end position="550"/>
    </location>
</feature>
<accession>A0A6M4ILJ9</accession>
<evidence type="ECO:0008006" key="4">
    <source>
        <dbReference type="Google" id="ProtNLM"/>
    </source>
</evidence>
<keyword evidence="3" id="KW-1185">Reference proteome</keyword>
<dbReference type="KEGG" id="ggr:HKW67_05035"/>
<dbReference type="Proteomes" id="UP000500938">
    <property type="component" value="Chromosome"/>
</dbReference>
<dbReference type="EMBL" id="CP053085">
    <property type="protein sequence ID" value="QJR34925.1"/>
    <property type="molecule type" value="Genomic_DNA"/>
</dbReference>
<evidence type="ECO:0000256" key="1">
    <source>
        <dbReference type="SAM" id="SignalP"/>
    </source>
</evidence>
<keyword evidence="1" id="KW-0732">Signal</keyword>
<proteinExistence type="predicted"/>
<organism evidence="2 3">
    <name type="scientific">Gemmatimonas groenlandica</name>
    <dbReference type="NCBI Taxonomy" id="2732249"/>
    <lineage>
        <taxon>Bacteria</taxon>
        <taxon>Pseudomonadati</taxon>
        <taxon>Gemmatimonadota</taxon>
        <taxon>Gemmatimonadia</taxon>
        <taxon>Gemmatimonadales</taxon>
        <taxon>Gemmatimonadaceae</taxon>
        <taxon>Gemmatimonas</taxon>
    </lineage>
</organism>
<dbReference type="RefSeq" id="WP_171224352.1">
    <property type="nucleotide sequence ID" value="NZ_CP053085.1"/>
</dbReference>
<sequence>MLALSVALLAGAVVRPGTVHAQTVAGLGDDAIPLPKGSKRFLISGLWNDWDAVYAPTAGGGTTTRPLFASLATSQAGVAIFPQLVSAEAGVRTLTGQSAFALSLGALDAAGEVRQSIAPLGVSLGLTRRLSLRLLVPYVESRDVSQLLLNRVGSTANVGMNPAYTTTSGAAARSANGAVLSQLDLARTQLTAEITRCASPAATGCDAIRANGAAAQALLVRAGTTRSAIASVYGDATKGGAPVVPIENGSAQAAVRTTIATLRSEFAAFGITNIVEGAAPAGATAVYGPGGMTRIVSDTAWKLGYTRLGNTRRAGIGDIDLTASYLLFDSFQADQVRRLLTPSRGVRSMLTAGWRFGTAGADRTDDPFDVPIGEGANALLVRSTTDFVLTKSFWMSATVRAVKPLADEIAVALPFRTDANVFDAFVVSTATRSLGTRLELEVAPRLSVGQFFGISAAYLVRRWGADRYEGGDPTSSAPLMSTFELPSRTVQAAAFGASFSTLASYVRGRSRFPAEVIYSHTIPVSGSGASAPSAVSDRLELRVYTGFPRR</sequence>
<name>A0A6M4ILJ9_9BACT</name>
<reference evidence="2 3" key="1">
    <citation type="submission" date="2020-05" db="EMBL/GenBank/DDBJ databases">
        <title>Complete genome sequence of Gemmatimonas greenlandica TET16.</title>
        <authorList>
            <person name="Zeng Y."/>
        </authorList>
    </citation>
    <scope>NUCLEOTIDE SEQUENCE [LARGE SCALE GENOMIC DNA]</scope>
    <source>
        <strain evidence="2 3">TET16</strain>
    </source>
</reference>
<protein>
    <recommendedName>
        <fullName evidence="4">DUF5723 domain-containing protein</fullName>
    </recommendedName>
</protein>
<evidence type="ECO:0000313" key="2">
    <source>
        <dbReference type="EMBL" id="QJR34925.1"/>
    </source>
</evidence>